<sequence>MNTRKVNSDAVRGVTMTLDECIQRLKKKLSERGGGGKGVRTLTRRGTGTGTGRGGIEGDEDTSPEEEGMSIIDYHG</sequence>
<accession>X1C6Z5</accession>
<gene>
    <name evidence="2" type="ORF">S01H4_43980</name>
</gene>
<name>X1C6Z5_9ZZZZ</name>
<evidence type="ECO:0000256" key="1">
    <source>
        <dbReference type="SAM" id="MobiDB-lite"/>
    </source>
</evidence>
<feature type="region of interest" description="Disordered" evidence="1">
    <location>
        <begin position="28"/>
        <end position="76"/>
    </location>
</feature>
<feature type="non-terminal residue" evidence="2">
    <location>
        <position position="76"/>
    </location>
</feature>
<dbReference type="EMBL" id="BART01024324">
    <property type="protein sequence ID" value="GAH03152.1"/>
    <property type="molecule type" value="Genomic_DNA"/>
</dbReference>
<evidence type="ECO:0000313" key="2">
    <source>
        <dbReference type="EMBL" id="GAH03152.1"/>
    </source>
</evidence>
<protein>
    <submittedName>
        <fullName evidence="2">Uncharacterized protein</fullName>
    </submittedName>
</protein>
<dbReference type="AlphaFoldDB" id="X1C6Z5"/>
<comment type="caution">
    <text evidence="2">The sequence shown here is derived from an EMBL/GenBank/DDBJ whole genome shotgun (WGS) entry which is preliminary data.</text>
</comment>
<organism evidence="2">
    <name type="scientific">marine sediment metagenome</name>
    <dbReference type="NCBI Taxonomy" id="412755"/>
    <lineage>
        <taxon>unclassified sequences</taxon>
        <taxon>metagenomes</taxon>
        <taxon>ecological metagenomes</taxon>
    </lineage>
</organism>
<proteinExistence type="predicted"/>
<feature type="compositionally biased region" description="Acidic residues" evidence="1">
    <location>
        <begin position="57"/>
        <end position="68"/>
    </location>
</feature>
<reference evidence="2" key="1">
    <citation type="journal article" date="2014" name="Front. Microbiol.">
        <title>High frequency of phylogenetically diverse reductive dehalogenase-homologous genes in deep subseafloor sedimentary metagenomes.</title>
        <authorList>
            <person name="Kawai M."/>
            <person name="Futagami T."/>
            <person name="Toyoda A."/>
            <person name="Takaki Y."/>
            <person name="Nishi S."/>
            <person name="Hori S."/>
            <person name="Arai W."/>
            <person name="Tsubouchi T."/>
            <person name="Morono Y."/>
            <person name="Uchiyama I."/>
            <person name="Ito T."/>
            <person name="Fujiyama A."/>
            <person name="Inagaki F."/>
            <person name="Takami H."/>
        </authorList>
    </citation>
    <scope>NUCLEOTIDE SEQUENCE</scope>
    <source>
        <strain evidence="2">Expedition CK06-06</strain>
    </source>
</reference>